<name>A0A396IYC7_MEDTR</name>
<dbReference type="Pfam" id="PF00646">
    <property type="entry name" value="F-box"/>
    <property type="match status" value="1"/>
</dbReference>
<dbReference type="CDD" id="cd22160">
    <property type="entry name" value="F-box_AtFBL13-like"/>
    <property type="match status" value="1"/>
</dbReference>
<evidence type="ECO:0000313" key="3">
    <source>
        <dbReference type="Proteomes" id="UP000265566"/>
    </source>
</evidence>
<dbReference type="Proteomes" id="UP000265566">
    <property type="component" value="Chromosome 3"/>
</dbReference>
<dbReference type="SMART" id="SM00579">
    <property type="entry name" value="FBD"/>
    <property type="match status" value="1"/>
</dbReference>
<reference evidence="3" key="1">
    <citation type="journal article" date="2018" name="Nat. Plants">
        <title>Whole-genome landscape of Medicago truncatula symbiotic genes.</title>
        <authorList>
            <person name="Pecrix Y."/>
            <person name="Staton S.E."/>
            <person name="Sallet E."/>
            <person name="Lelandais-Briere C."/>
            <person name="Moreau S."/>
            <person name="Carrere S."/>
            <person name="Blein T."/>
            <person name="Jardinaud M.F."/>
            <person name="Latrasse D."/>
            <person name="Zouine M."/>
            <person name="Zahm M."/>
            <person name="Kreplak J."/>
            <person name="Mayjonade B."/>
            <person name="Satge C."/>
            <person name="Perez M."/>
            <person name="Cauet S."/>
            <person name="Marande W."/>
            <person name="Chantry-Darmon C."/>
            <person name="Lopez-Roques C."/>
            <person name="Bouchez O."/>
            <person name="Berard A."/>
            <person name="Debelle F."/>
            <person name="Munos S."/>
            <person name="Bendahmane A."/>
            <person name="Berges H."/>
            <person name="Niebel A."/>
            <person name="Buitink J."/>
            <person name="Frugier F."/>
            <person name="Benhamed M."/>
            <person name="Crespi M."/>
            <person name="Gouzy J."/>
            <person name="Gamas P."/>
        </authorList>
    </citation>
    <scope>NUCLEOTIDE SEQUENCE [LARGE SCALE GENOMIC DNA]</scope>
    <source>
        <strain evidence="3">cv. Jemalong A17</strain>
    </source>
</reference>
<dbReference type="EMBL" id="PSQE01000003">
    <property type="protein sequence ID" value="RHN70510.1"/>
    <property type="molecule type" value="Genomic_DNA"/>
</dbReference>
<organism evidence="2 3">
    <name type="scientific">Medicago truncatula</name>
    <name type="common">Barrel medic</name>
    <name type="synonym">Medicago tribuloides</name>
    <dbReference type="NCBI Taxonomy" id="3880"/>
    <lineage>
        <taxon>Eukaryota</taxon>
        <taxon>Viridiplantae</taxon>
        <taxon>Streptophyta</taxon>
        <taxon>Embryophyta</taxon>
        <taxon>Tracheophyta</taxon>
        <taxon>Spermatophyta</taxon>
        <taxon>Magnoliopsida</taxon>
        <taxon>eudicotyledons</taxon>
        <taxon>Gunneridae</taxon>
        <taxon>Pentapetalae</taxon>
        <taxon>rosids</taxon>
        <taxon>fabids</taxon>
        <taxon>Fabales</taxon>
        <taxon>Fabaceae</taxon>
        <taxon>Papilionoideae</taxon>
        <taxon>50 kb inversion clade</taxon>
        <taxon>NPAAA clade</taxon>
        <taxon>Hologalegina</taxon>
        <taxon>IRL clade</taxon>
        <taxon>Trifolieae</taxon>
        <taxon>Medicago</taxon>
    </lineage>
</organism>
<protein>
    <submittedName>
        <fullName evidence="2">Putative F-box domain, FBD domain, leucine-rich repeat domain, L domain-containing protein</fullName>
    </submittedName>
</protein>
<dbReference type="Pfam" id="PF07723">
    <property type="entry name" value="LRR_2"/>
    <property type="match status" value="1"/>
</dbReference>
<dbReference type="Gramene" id="rna19094">
    <property type="protein sequence ID" value="RHN70510.1"/>
    <property type="gene ID" value="gene19094"/>
</dbReference>
<dbReference type="SUPFAM" id="SSF81383">
    <property type="entry name" value="F-box domain"/>
    <property type="match status" value="1"/>
</dbReference>
<dbReference type="InterPro" id="IPR053781">
    <property type="entry name" value="F-box_AtFBL13-like"/>
</dbReference>
<dbReference type="Pfam" id="PF08387">
    <property type="entry name" value="FBD"/>
    <property type="match status" value="1"/>
</dbReference>
<gene>
    <name evidence="2" type="ORF">MtrunA17_Chr3g0136291</name>
</gene>
<feature type="domain" description="F-box" evidence="1">
    <location>
        <begin position="13"/>
        <end position="66"/>
    </location>
</feature>
<evidence type="ECO:0000313" key="2">
    <source>
        <dbReference type="EMBL" id="RHN70510.1"/>
    </source>
</evidence>
<dbReference type="InterPro" id="IPR055294">
    <property type="entry name" value="FBL60-like"/>
</dbReference>
<evidence type="ECO:0000259" key="1">
    <source>
        <dbReference type="PROSITE" id="PS50181"/>
    </source>
</evidence>
<dbReference type="AlphaFoldDB" id="A0A396IYC7"/>
<dbReference type="PANTHER" id="PTHR31293">
    <property type="entry name" value="RNI-LIKE SUPERFAMILY PROTEIN"/>
    <property type="match status" value="1"/>
</dbReference>
<dbReference type="PROSITE" id="PS50181">
    <property type="entry name" value="FBOX"/>
    <property type="match status" value="1"/>
</dbReference>
<proteinExistence type="predicted"/>
<comment type="caution">
    <text evidence="2">The sequence shown here is derived from an EMBL/GenBank/DDBJ whole genome shotgun (WGS) entry which is preliminary data.</text>
</comment>
<sequence length="330" mass="38603">MTSFSCWRSIPTVDRISDMPDSILSHILSFLPTKLAVTTTILSKRWKPVWRSVFTLDFDDKTFPDFNSFRRFVDLAMFRLRDKKTDIYSFTFKLSHSSRFDQRQFDRILKFVMERGVKNLKFNMTDKQRSINLPPRILSCKTLQILTLGNLLIKKFDKVDFPLVKTLHLDRVFFTPPQCFVKFIYGFPILEDLNTKSFLLSSPELFDDPAVKLNALLNLAKVRICYGMDDMMTLFCKAKILHLEQCARRGKGFWKYPPTVPDCLSSQLKTCCVRSYIGTEYEFKFVKYIMQHSNVLETMTIQSTCLENDRMKLKLSSCTRGSTTCKLLFD</sequence>
<dbReference type="InterPro" id="IPR013101">
    <property type="entry name" value="LRR_PRU1-like"/>
</dbReference>
<dbReference type="InterPro" id="IPR001810">
    <property type="entry name" value="F-box_dom"/>
</dbReference>
<dbReference type="InterPro" id="IPR036047">
    <property type="entry name" value="F-box-like_dom_sf"/>
</dbReference>
<accession>A0A396IYC7</accession>
<dbReference type="InterPro" id="IPR006566">
    <property type="entry name" value="FBD"/>
</dbReference>
<dbReference type="PANTHER" id="PTHR31293:SF16">
    <property type="entry name" value="RNI-LIKE SUPERFAMILY PROTEIN"/>
    <property type="match status" value="1"/>
</dbReference>